<keyword evidence="2" id="KW-1185">Reference proteome</keyword>
<organism evidence="1 2">
    <name type="scientific">Micromonospora purpureochromogenes</name>
    <dbReference type="NCBI Taxonomy" id="47872"/>
    <lineage>
        <taxon>Bacteria</taxon>
        <taxon>Bacillati</taxon>
        <taxon>Actinomycetota</taxon>
        <taxon>Actinomycetes</taxon>
        <taxon>Micromonosporales</taxon>
        <taxon>Micromonosporaceae</taxon>
        <taxon>Micromonospora</taxon>
    </lineage>
</organism>
<accession>A0ABX2RI15</accession>
<evidence type="ECO:0000313" key="1">
    <source>
        <dbReference type="EMBL" id="NYF55780.1"/>
    </source>
</evidence>
<protein>
    <submittedName>
        <fullName evidence="1">Uncharacterized protein</fullName>
    </submittedName>
</protein>
<reference evidence="1 2" key="1">
    <citation type="submission" date="2020-07" db="EMBL/GenBank/DDBJ databases">
        <title>Sequencing the genomes of 1000 actinobacteria strains.</title>
        <authorList>
            <person name="Klenk H.-P."/>
        </authorList>
    </citation>
    <scope>NUCLEOTIDE SEQUENCE [LARGE SCALE GENOMIC DNA]</scope>
    <source>
        <strain evidence="1 2">DSM 43814</strain>
    </source>
</reference>
<evidence type="ECO:0000313" key="2">
    <source>
        <dbReference type="Proteomes" id="UP000631553"/>
    </source>
</evidence>
<gene>
    <name evidence="1" type="ORF">HDA35_001611</name>
</gene>
<name>A0ABX2RI15_9ACTN</name>
<dbReference type="Proteomes" id="UP000631553">
    <property type="component" value="Unassembled WGS sequence"/>
</dbReference>
<dbReference type="EMBL" id="JACCCQ010000001">
    <property type="protein sequence ID" value="NYF55780.1"/>
    <property type="molecule type" value="Genomic_DNA"/>
</dbReference>
<proteinExistence type="predicted"/>
<dbReference type="RefSeq" id="WP_179802226.1">
    <property type="nucleotide sequence ID" value="NZ_JACCCQ010000001.1"/>
</dbReference>
<sequence length="49" mass="5144">MIATEDTNSYYRIARSAVVEVTAGGATVVDAGLCGAGRGWFESGHPDQR</sequence>
<comment type="caution">
    <text evidence="1">The sequence shown here is derived from an EMBL/GenBank/DDBJ whole genome shotgun (WGS) entry which is preliminary data.</text>
</comment>